<sequence>MSSTPRLVELQKELEKTNIDVIALTEHRWKNFGAMDLEDSDFCFFHAGPEDNASASGTGFFLKKQLKRNVRQFRQVSSRISYLDLQFEDQILRLYSLYAPATGSRGIDVK</sequence>
<dbReference type="AlphaFoldDB" id="A0AA39I5Y7"/>
<protein>
    <recommendedName>
        <fullName evidence="3">Endonuclease/exonuclease/phosphatase domain-containing protein</fullName>
    </recommendedName>
</protein>
<evidence type="ECO:0000313" key="1">
    <source>
        <dbReference type="EMBL" id="KAK0417087.1"/>
    </source>
</evidence>
<dbReference type="EMBL" id="JAUCMV010000002">
    <property type="protein sequence ID" value="KAK0417087.1"/>
    <property type="molecule type" value="Genomic_DNA"/>
</dbReference>
<evidence type="ECO:0008006" key="3">
    <source>
        <dbReference type="Google" id="ProtNLM"/>
    </source>
</evidence>
<comment type="caution">
    <text evidence="1">The sequence shown here is derived from an EMBL/GenBank/DDBJ whole genome shotgun (WGS) entry which is preliminary data.</text>
</comment>
<proteinExistence type="predicted"/>
<reference evidence="1" key="1">
    <citation type="submission" date="2023-06" db="EMBL/GenBank/DDBJ databases">
        <title>Genomic analysis of the entomopathogenic nematode Steinernema hermaphroditum.</title>
        <authorList>
            <person name="Schwarz E.M."/>
            <person name="Heppert J.K."/>
            <person name="Baniya A."/>
            <person name="Schwartz H.T."/>
            <person name="Tan C.-H."/>
            <person name="Antoshechkin I."/>
            <person name="Sternberg P.W."/>
            <person name="Goodrich-Blair H."/>
            <person name="Dillman A.R."/>
        </authorList>
    </citation>
    <scope>NUCLEOTIDE SEQUENCE</scope>
    <source>
        <strain evidence="1">PS9179</strain>
        <tissue evidence="1">Whole animal</tissue>
    </source>
</reference>
<dbReference type="Gene3D" id="3.60.10.10">
    <property type="entry name" value="Endonuclease/exonuclease/phosphatase"/>
    <property type="match status" value="1"/>
</dbReference>
<accession>A0AA39I5Y7</accession>
<dbReference type="Proteomes" id="UP001175271">
    <property type="component" value="Unassembled WGS sequence"/>
</dbReference>
<keyword evidence="2" id="KW-1185">Reference proteome</keyword>
<name>A0AA39I5Y7_9BILA</name>
<dbReference type="SUPFAM" id="SSF56219">
    <property type="entry name" value="DNase I-like"/>
    <property type="match status" value="1"/>
</dbReference>
<dbReference type="InterPro" id="IPR036691">
    <property type="entry name" value="Endo/exonu/phosph_ase_sf"/>
</dbReference>
<gene>
    <name evidence="1" type="ORF">QR680_012827</name>
</gene>
<evidence type="ECO:0000313" key="2">
    <source>
        <dbReference type="Proteomes" id="UP001175271"/>
    </source>
</evidence>
<organism evidence="1 2">
    <name type="scientific">Steinernema hermaphroditum</name>
    <dbReference type="NCBI Taxonomy" id="289476"/>
    <lineage>
        <taxon>Eukaryota</taxon>
        <taxon>Metazoa</taxon>
        <taxon>Ecdysozoa</taxon>
        <taxon>Nematoda</taxon>
        <taxon>Chromadorea</taxon>
        <taxon>Rhabditida</taxon>
        <taxon>Tylenchina</taxon>
        <taxon>Panagrolaimomorpha</taxon>
        <taxon>Strongyloidoidea</taxon>
        <taxon>Steinernematidae</taxon>
        <taxon>Steinernema</taxon>
    </lineage>
</organism>